<dbReference type="RefSeq" id="WP_094984805.1">
    <property type="nucleotide sequence ID" value="NZ_NHNI01000001.1"/>
</dbReference>
<dbReference type="Proteomes" id="UP000216101">
    <property type="component" value="Unassembled WGS sequence"/>
</dbReference>
<evidence type="ECO:0000313" key="1">
    <source>
        <dbReference type="EMBL" id="OZY87387.1"/>
    </source>
</evidence>
<dbReference type="AlphaFoldDB" id="A0A266QBY8"/>
<comment type="caution">
    <text evidence="1">The sequence shown here is derived from an EMBL/GenBank/DDBJ whole genome shotgun (WGS) entry which is preliminary data.</text>
</comment>
<reference evidence="2" key="1">
    <citation type="submission" date="2017-05" db="EMBL/GenBank/DDBJ databases">
        <authorList>
            <person name="Barney B.M."/>
        </authorList>
    </citation>
    <scope>NUCLEOTIDE SEQUENCE [LARGE SCALE GENOMIC DNA]</scope>
    <source>
        <strain evidence="2">PSBB022</strain>
    </source>
</reference>
<organism evidence="1 2">
    <name type="scientific">Cellvibrio mixtus</name>
    <dbReference type="NCBI Taxonomy" id="39650"/>
    <lineage>
        <taxon>Bacteria</taxon>
        <taxon>Pseudomonadati</taxon>
        <taxon>Pseudomonadota</taxon>
        <taxon>Gammaproteobacteria</taxon>
        <taxon>Cellvibrionales</taxon>
        <taxon>Cellvibrionaceae</taxon>
        <taxon>Cellvibrio</taxon>
    </lineage>
</organism>
<protein>
    <submittedName>
        <fullName evidence="1">Uncharacterized protein</fullName>
    </submittedName>
</protein>
<sequence>MTSPPNRETTKALLLLYDDFAEFQSQCTFLCDAVVALAMSELVMDKWSVNGLHMNAVQVKRRAEALGEKLSGFRERL</sequence>
<name>A0A266QBY8_9GAMM</name>
<evidence type="ECO:0000313" key="2">
    <source>
        <dbReference type="Proteomes" id="UP000216101"/>
    </source>
</evidence>
<keyword evidence="2" id="KW-1185">Reference proteome</keyword>
<proteinExistence type="predicted"/>
<accession>A0A266QBY8</accession>
<gene>
    <name evidence="1" type="ORF">CBP51_10520</name>
</gene>
<dbReference type="EMBL" id="NHNI01000001">
    <property type="protein sequence ID" value="OZY87387.1"/>
    <property type="molecule type" value="Genomic_DNA"/>
</dbReference>